<keyword evidence="3 6" id="KW-0479">Metal-binding</keyword>
<evidence type="ECO:0000259" key="7">
    <source>
        <dbReference type="Pfam" id="PF01850"/>
    </source>
</evidence>
<dbReference type="HAMAP" id="MF_00265">
    <property type="entry name" value="VapC_Nob1"/>
    <property type="match status" value="1"/>
</dbReference>
<dbReference type="CDD" id="cd09873">
    <property type="entry name" value="PIN_Pae0151-like"/>
    <property type="match status" value="1"/>
</dbReference>
<dbReference type="EMBL" id="JBHSLU010000007">
    <property type="protein sequence ID" value="MFC5504286.1"/>
    <property type="molecule type" value="Genomic_DNA"/>
</dbReference>
<dbReference type="Pfam" id="PF01850">
    <property type="entry name" value="PIN"/>
    <property type="match status" value="1"/>
</dbReference>
<dbReference type="PANTHER" id="PTHR35901:SF1">
    <property type="entry name" value="EXONUCLEASE VAPC9"/>
    <property type="match status" value="1"/>
</dbReference>
<accession>A0ABW0NUV8</accession>
<evidence type="ECO:0000313" key="9">
    <source>
        <dbReference type="Proteomes" id="UP001596060"/>
    </source>
</evidence>
<evidence type="ECO:0000256" key="5">
    <source>
        <dbReference type="ARBA" id="ARBA00022842"/>
    </source>
</evidence>
<dbReference type="InterPro" id="IPR029060">
    <property type="entry name" value="PIN-like_dom_sf"/>
</dbReference>
<keyword evidence="9" id="KW-1185">Reference proteome</keyword>
<sequence length="134" mass="14566">MIVDTSVLFDAVVDGPRSHTARTAMAEAETLLAPDLIRIELANALTRSVRRNAVTSEFARAAYDFAEGLVPIEPSVPEVSRALELSLELVHPCADCLFLAFSERRGARLATSDARFARKLAGTGYARLIHLIEA</sequence>
<name>A0ABW0NUV8_9HYPH</name>
<comment type="caution">
    <text evidence="8">The sequence shown here is derived from an EMBL/GenBank/DDBJ whole genome shotgun (WGS) entry which is preliminary data.</text>
</comment>
<gene>
    <name evidence="6" type="primary">vapC</name>
    <name evidence="8" type="ORF">ACFPN9_03350</name>
</gene>
<dbReference type="Proteomes" id="UP001596060">
    <property type="component" value="Unassembled WGS sequence"/>
</dbReference>
<feature type="domain" description="PIN" evidence="7">
    <location>
        <begin position="1"/>
        <end position="118"/>
    </location>
</feature>
<evidence type="ECO:0000256" key="1">
    <source>
        <dbReference type="ARBA" id="ARBA00022649"/>
    </source>
</evidence>
<dbReference type="EC" id="3.1.-.-" evidence="6"/>
<feature type="binding site" evidence="6">
    <location>
        <position position="4"/>
    </location>
    <ligand>
        <name>Mg(2+)</name>
        <dbReference type="ChEBI" id="CHEBI:18420"/>
    </ligand>
</feature>
<keyword evidence="1 6" id="KW-1277">Toxin-antitoxin system</keyword>
<keyword evidence="5 6" id="KW-0460">Magnesium</keyword>
<evidence type="ECO:0000256" key="6">
    <source>
        <dbReference type="HAMAP-Rule" id="MF_00265"/>
    </source>
</evidence>
<proteinExistence type="inferred from homology"/>
<reference evidence="9" key="1">
    <citation type="journal article" date="2019" name="Int. J. Syst. Evol. Microbiol.">
        <title>The Global Catalogue of Microorganisms (GCM) 10K type strain sequencing project: providing services to taxonomists for standard genome sequencing and annotation.</title>
        <authorList>
            <consortium name="The Broad Institute Genomics Platform"/>
            <consortium name="The Broad Institute Genome Sequencing Center for Infectious Disease"/>
            <person name="Wu L."/>
            <person name="Ma J."/>
        </authorList>
    </citation>
    <scope>NUCLEOTIDE SEQUENCE [LARGE SCALE GENOMIC DNA]</scope>
    <source>
        <strain evidence="9">CCUG 43117</strain>
    </source>
</reference>
<dbReference type="InterPro" id="IPR051619">
    <property type="entry name" value="TypeII_TA_RNase_PINc/VapC"/>
</dbReference>
<comment type="function">
    <text evidence="6">Toxic component of a toxin-antitoxin (TA) system. An RNase.</text>
</comment>
<evidence type="ECO:0000313" key="8">
    <source>
        <dbReference type="EMBL" id="MFC5504286.1"/>
    </source>
</evidence>
<organism evidence="8 9">
    <name type="scientific">Bosea massiliensis</name>
    <dbReference type="NCBI Taxonomy" id="151419"/>
    <lineage>
        <taxon>Bacteria</taxon>
        <taxon>Pseudomonadati</taxon>
        <taxon>Pseudomonadota</taxon>
        <taxon>Alphaproteobacteria</taxon>
        <taxon>Hyphomicrobiales</taxon>
        <taxon>Boseaceae</taxon>
        <taxon>Bosea</taxon>
    </lineage>
</organism>
<keyword evidence="4 6" id="KW-0378">Hydrolase</keyword>
<keyword evidence="2 6" id="KW-0540">Nuclease</keyword>
<dbReference type="InterPro" id="IPR002716">
    <property type="entry name" value="PIN_dom"/>
</dbReference>
<dbReference type="InterPro" id="IPR022907">
    <property type="entry name" value="VapC_family"/>
</dbReference>
<keyword evidence="6" id="KW-0800">Toxin</keyword>
<evidence type="ECO:0000256" key="3">
    <source>
        <dbReference type="ARBA" id="ARBA00022723"/>
    </source>
</evidence>
<feature type="binding site" evidence="6">
    <location>
        <position position="95"/>
    </location>
    <ligand>
        <name>Mg(2+)</name>
        <dbReference type="ChEBI" id="CHEBI:18420"/>
    </ligand>
</feature>
<comment type="similarity">
    <text evidence="6">Belongs to the PINc/VapC protein family.</text>
</comment>
<dbReference type="InterPro" id="IPR044153">
    <property type="entry name" value="PIN_Pae0151-like"/>
</dbReference>
<dbReference type="SUPFAM" id="SSF88723">
    <property type="entry name" value="PIN domain-like"/>
    <property type="match status" value="1"/>
</dbReference>
<dbReference type="PANTHER" id="PTHR35901">
    <property type="entry name" value="RIBONUCLEASE VAPC3"/>
    <property type="match status" value="1"/>
</dbReference>
<dbReference type="RefSeq" id="WP_066716756.1">
    <property type="nucleotide sequence ID" value="NZ_JBHSLU010000007.1"/>
</dbReference>
<comment type="cofactor">
    <cofactor evidence="6">
        <name>Mg(2+)</name>
        <dbReference type="ChEBI" id="CHEBI:18420"/>
    </cofactor>
</comment>
<evidence type="ECO:0000256" key="4">
    <source>
        <dbReference type="ARBA" id="ARBA00022801"/>
    </source>
</evidence>
<dbReference type="Gene3D" id="3.40.50.1010">
    <property type="entry name" value="5'-nuclease"/>
    <property type="match status" value="1"/>
</dbReference>
<protein>
    <recommendedName>
        <fullName evidence="6">Ribonuclease VapC</fullName>
        <shortName evidence="6">RNase VapC</shortName>
        <ecNumber evidence="6">3.1.-.-</ecNumber>
    </recommendedName>
    <alternativeName>
        <fullName evidence="6">Toxin VapC</fullName>
    </alternativeName>
</protein>
<evidence type="ECO:0000256" key="2">
    <source>
        <dbReference type="ARBA" id="ARBA00022722"/>
    </source>
</evidence>